<proteinExistence type="inferred from homology"/>
<evidence type="ECO:0000256" key="2">
    <source>
        <dbReference type="ARBA" id="ARBA00005642"/>
    </source>
</evidence>
<dbReference type="EMBL" id="WHNX01000011">
    <property type="protein sequence ID" value="MPW25830.1"/>
    <property type="molecule type" value="Genomic_DNA"/>
</dbReference>
<dbReference type="Pfam" id="PF16198">
    <property type="entry name" value="TruB_C_2"/>
    <property type="match status" value="1"/>
</dbReference>
<dbReference type="GO" id="GO:0003723">
    <property type="term" value="F:RNA binding"/>
    <property type="evidence" value="ECO:0007669"/>
    <property type="project" value="InterPro"/>
</dbReference>
<feature type="domain" description="tRNA pseudouridylate synthase B C-terminal" evidence="7">
    <location>
        <begin position="171"/>
        <end position="226"/>
    </location>
</feature>
<dbReference type="EC" id="5.4.99.25" evidence="5"/>
<feature type="active site" description="Nucleophile" evidence="5">
    <location>
        <position position="38"/>
    </location>
</feature>
<dbReference type="GO" id="GO:0160148">
    <property type="term" value="F:tRNA pseudouridine(55) synthase activity"/>
    <property type="evidence" value="ECO:0007669"/>
    <property type="project" value="UniProtKB-EC"/>
</dbReference>
<dbReference type="InterPro" id="IPR032819">
    <property type="entry name" value="TruB_C"/>
</dbReference>
<evidence type="ECO:0000313" key="9">
    <source>
        <dbReference type="Proteomes" id="UP000440004"/>
    </source>
</evidence>
<evidence type="ECO:0000256" key="4">
    <source>
        <dbReference type="ARBA" id="ARBA00023235"/>
    </source>
</evidence>
<dbReference type="AlphaFoldDB" id="A0A6A7K8Q9"/>
<comment type="caution">
    <text evidence="8">The sequence shown here is derived from an EMBL/GenBank/DDBJ whole genome shotgun (WGS) entry which is preliminary data.</text>
</comment>
<dbReference type="SUPFAM" id="SSF55120">
    <property type="entry name" value="Pseudouridine synthase"/>
    <property type="match status" value="1"/>
</dbReference>
<accession>A0A6A7K8Q9</accession>
<dbReference type="PANTHER" id="PTHR13767:SF2">
    <property type="entry name" value="PSEUDOURIDYLATE SYNTHASE TRUB1"/>
    <property type="match status" value="1"/>
</dbReference>
<dbReference type="FunFam" id="3.30.2350.10:FF:000011">
    <property type="entry name" value="tRNA pseudouridine synthase B"/>
    <property type="match status" value="1"/>
</dbReference>
<protein>
    <recommendedName>
        <fullName evidence="5">tRNA pseudouridine synthase B</fullName>
        <ecNumber evidence="5">5.4.99.25</ecNumber>
    </recommendedName>
    <alternativeName>
        <fullName evidence="5">tRNA pseudouridine(55) synthase</fullName>
        <shortName evidence="5">Psi55 synthase</shortName>
    </alternativeName>
    <alternativeName>
        <fullName evidence="5">tRNA pseudouridylate synthase</fullName>
    </alternativeName>
    <alternativeName>
        <fullName evidence="5">tRNA-uridine isomerase</fullName>
    </alternativeName>
</protein>
<evidence type="ECO:0000259" key="7">
    <source>
        <dbReference type="Pfam" id="PF16198"/>
    </source>
</evidence>
<dbReference type="PANTHER" id="PTHR13767">
    <property type="entry name" value="TRNA-PSEUDOURIDINE SYNTHASE"/>
    <property type="match status" value="1"/>
</dbReference>
<dbReference type="HAMAP" id="MF_01080">
    <property type="entry name" value="TruB_bact"/>
    <property type="match status" value="1"/>
</dbReference>
<dbReference type="RefSeq" id="WP_152803678.1">
    <property type="nucleotide sequence ID" value="NZ_WHNX01000011.1"/>
</dbReference>
<evidence type="ECO:0000313" key="8">
    <source>
        <dbReference type="EMBL" id="MPW25830.1"/>
    </source>
</evidence>
<dbReference type="Proteomes" id="UP000440004">
    <property type="component" value="Unassembled WGS sequence"/>
</dbReference>
<feature type="domain" description="Pseudouridine synthase II N-terminal" evidence="6">
    <location>
        <begin position="23"/>
        <end position="170"/>
    </location>
</feature>
<dbReference type="NCBIfam" id="TIGR00431">
    <property type="entry name" value="TruB"/>
    <property type="match status" value="1"/>
</dbReference>
<keyword evidence="4 5" id="KW-0413">Isomerase</keyword>
<dbReference type="CDD" id="cd02573">
    <property type="entry name" value="PseudoU_synth_EcTruB"/>
    <property type="match status" value="1"/>
</dbReference>
<name>A0A6A7K8Q9_9FIRM</name>
<dbReference type="GO" id="GO:0031119">
    <property type="term" value="P:tRNA pseudouridine synthesis"/>
    <property type="evidence" value="ECO:0007669"/>
    <property type="project" value="UniProtKB-UniRule"/>
</dbReference>
<reference evidence="8 9" key="1">
    <citation type="submission" date="2019-10" db="EMBL/GenBank/DDBJ databases">
        <title>Alkalibaculum tamaniensis sp.nov., a new alkaliphilic acetogen, isolated on methoxylated aromatics from a mud volcano.</title>
        <authorList>
            <person name="Khomyakova M.A."/>
            <person name="Merkel A.Y."/>
            <person name="Bonch-Osmolovskaya E.A."/>
            <person name="Slobodkin A.I."/>
        </authorList>
    </citation>
    <scope>NUCLEOTIDE SEQUENCE [LARGE SCALE GENOMIC DNA]</scope>
    <source>
        <strain evidence="8 9">M08DMB</strain>
    </source>
</reference>
<comment type="function">
    <text evidence="5">Responsible for synthesis of pseudouridine from uracil-55 in the psi GC loop of transfer RNAs.</text>
</comment>
<gene>
    <name evidence="5 8" type="primary">truB</name>
    <name evidence="8" type="ORF">GC105_08510</name>
</gene>
<keyword evidence="3 5" id="KW-0819">tRNA processing</keyword>
<dbReference type="InterPro" id="IPR002501">
    <property type="entry name" value="PsdUridine_synth_N"/>
</dbReference>
<organism evidence="8 9">
    <name type="scientific">Alkalibaculum sporogenes</name>
    <dbReference type="NCBI Taxonomy" id="2655001"/>
    <lineage>
        <taxon>Bacteria</taxon>
        <taxon>Bacillati</taxon>
        <taxon>Bacillota</taxon>
        <taxon>Clostridia</taxon>
        <taxon>Eubacteriales</taxon>
        <taxon>Eubacteriaceae</taxon>
        <taxon>Alkalibaculum</taxon>
    </lineage>
</organism>
<keyword evidence="9" id="KW-1185">Reference proteome</keyword>
<dbReference type="InterPro" id="IPR020103">
    <property type="entry name" value="PsdUridine_synth_cat_dom_sf"/>
</dbReference>
<dbReference type="Pfam" id="PF01509">
    <property type="entry name" value="TruB_N"/>
    <property type="match status" value="1"/>
</dbReference>
<dbReference type="Gene3D" id="3.30.2350.10">
    <property type="entry name" value="Pseudouridine synthase"/>
    <property type="match status" value="1"/>
</dbReference>
<evidence type="ECO:0000259" key="6">
    <source>
        <dbReference type="Pfam" id="PF01509"/>
    </source>
</evidence>
<comment type="catalytic activity">
    <reaction evidence="1 5">
        <text>uridine(55) in tRNA = pseudouridine(55) in tRNA</text>
        <dbReference type="Rhea" id="RHEA:42532"/>
        <dbReference type="Rhea" id="RHEA-COMP:10101"/>
        <dbReference type="Rhea" id="RHEA-COMP:10102"/>
        <dbReference type="ChEBI" id="CHEBI:65314"/>
        <dbReference type="ChEBI" id="CHEBI:65315"/>
        <dbReference type="EC" id="5.4.99.25"/>
    </reaction>
</comment>
<evidence type="ECO:0000256" key="1">
    <source>
        <dbReference type="ARBA" id="ARBA00000385"/>
    </source>
</evidence>
<evidence type="ECO:0000256" key="5">
    <source>
        <dbReference type="HAMAP-Rule" id="MF_01080"/>
    </source>
</evidence>
<evidence type="ECO:0000256" key="3">
    <source>
        <dbReference type="ARBA" id="ARBA00022694"/>
    </source>
</evidence>
<comment type="similarity">
    <text evidence="2 5">Belongs to the pseudouridine synthase TruB family. Type 1 subfamily.</text>
</comment>
<sequence length="297" mass="33499">MNGILNIYKPSGMTSHDVVNKVRRALNTKKVGHTGTLDPIAEGILPLCIGSATKVSQFIVEKDKEYIAEVFLGVKTDSYDKTGHIVAENDLVVTKNQFNKILDLFIGDIEQVPPIYSAIKVKGKKLYEYARSNKPVEIKPRKVTIYSIDLLEYKYPIAKIKVSCAKGTYIRSLCNDIGEKLGTYGHMTSLIRTKSGPFHMENCILLDNLTTLDLNEVQEYLHPTDFPLQHLGRVDIQINSARFLLNGVSLIQKNIVQNISDFELGENLRLYLDNSFKGIGVIDNNDFYCIKPLRLFI</sequence>
<dbReference type="InterPro" id="IPR014780">
    <property type="entry name" value="tRNA_psdUridine_synth_TruB"/>
</dbReference>
<dbReference type="GO" id="GO:1990481">
    <property type="term" value="P:mRNA pseudouridine synthesis"/>
    <property type="evidence" value="ECO:0007669"/>
    <property type="project" value="TreeGrafter"/>
</dbReference>